<evidence type="ECO:0000313" key="1">
    <source>
        <dbReference type="EMBL" id="OJN36766.1"/>
    </source>
</evidence>
<protein>
    <recommendedName>
        <fullName evidence="3">Transposase</fullName>
    </recommendedName>
</protein>
<evidence type="ECO:0000313" key="2">
    <source>
        <dbReference type="Proteomes" id="UP000184077"/>
    </source>
</evidence>
<comment type="caution">
    <text evidence="1">The sequence shown here is derived from an EMBL/GenBank/DDBJ whole genome shotgun (WGS) entry which is preliminary data.</text>
</comment>
<proteinExistence type="predicted"/>
<accession>A0AAP7TMP7</accession>
<organism evidence="1 2">
    <name type="scientific">Escherichia coli</name>
    <dbReference type="NCBI Taxonomy" id="562"/>
    <lineage>
        <taxon>Bacteria</taxon>
        <taxon>Pseudomonadati</taxon>
        <taxon>Pseudomonadota</taxon>
        <taxon>Gammaproteobacteria</taxon>
        <taxon>Enterobacterales</taxon>
        <taxon>Enterobacteriaceae</taxon>
        <taxon>Escherichia</taxon>
    </lineage>
</organism>
<evidence type="ECO:0008006" key="3">
    <source>
        <dbReference type="Google" id="ProtNLM"/>
    </source>
</evidence>
<reference evidence="1 2" key="1">
    <citation type="submission" date="2016-10" db="EMBL/GenBank/DDBJ databases">
        <title>Comprehensive resistome analysis reveals the prevalence of NDM and MCR-1 in Chinese poultry production.</title>
        <authorList>
            <person name="Wang Y."/>
            <person name="Zhang R."/>
            <person name="Li J."/>
            <person name="Wu Z."/>
            <person name="Wenjuan Y."/>
            <person name="Schwarz S."/>
            <person name="Tyrrell J."/>
            <person name="Zheng Y."/>
            <person name="Wang S."/>
            <person name="Shen Z."/>
            <person name="Liu Z."/>
            <person name="Lei L."/>
            <person name="Li M."/>
            <person name="Zhang Q."/>
            <person name="Wu C."/>
            <person name="Zhang Q."/>
            <person name="Wu Y."/>
            <person name="Walsh T."/>
            <person name="Shen J."/>
        </authorList>
    </citation>
    <scope>NUCLEOTIDE SEQUENCE [LARGE SCALE GENOMIC DNA]</scope>
    <source>
        <strain evidence="1 2">574</strain>
    </source>
</reference>
<dbReference type="AlphaFoldDB" id="A0AAP7TMP7"/>
<name>A0AAP7TMP7_ECOLX</name>
<dbReference type="EMBL" id="MOHC01000024">
    <property type="protein sequence ID" value="OJN36766.1"/>
    <property type="molecule type" value="Genomic_DNA"/>
</dbReference>
<dbReference type="Proteomes" id="UP000184077">
    <property type="component" value="Unassembled WGS sequence"/>
</dbReference>
<sequence length="93" mass="9849">MDEKTLKVLAAELAKGLKTGADLNQFSRMLTKLTVETALNAELGNGCRCSCSGVCSASCFGAAKTWKRRENPSVLTAKLTLHRCPATSTSTSP</sequence>
<gene>
    <name evidence="1" type="ORF">BK300_14990</name>
</gene>